<name>A0A1S8WMH0_OPIVI</name>
<organism evidence="5 6">
    <name type="scientific">Opisthorchis viverrini</name>
    <name type="common">Southeast Asian liver fluke</name>
    <dbReference type="NCBI Taxonomy" id="6198"/>
    <lineage>
        <taxon>Eukaryota</taxon>
        <taxon>Metazoa</taxon>
        <taxon>Spiralia</taxon>
        <taxon>Lophotrochozoa</taxon>
        <taxon>Platyhelminthes</taxon>
        <taxon>Trematoda</taxon>
        <taxon>Digenea</taxon>
        <taxon>Opisthorchiida</taxon>
        <taxon>Opisthorchiata</taxon>
        <taxon>Opisthorchiidae</taxon>
        <taxon>Opisthorchis</taxon>
    </lineage>
</organism>
<gene>
    <name evidence="5" type="ORF">X801_08504</name>
</gene>
<evidence type="ECO:0000313" key="6">
    <source>
        <dbReference type="Proteomes" id="UP000243686"/>
    </source>
</evidence>
<dbReference type="GO" id="GO:0033540">
    <property type="term" value="P:fatty acid beta-oxidation using acyl-CoA oxidase"/>
    <property type="evidence" value="ECO:0007669"/>
    <property type="project" value="TreeGrafter"/>
</dbReference>
<accession>A0A1S8WMH0</accession>
<proteinExistence type="predicted"/>
<protein>
    <submittedName>
        <fullName evidence="5">Acyl-CoA dehydrogenase, middle domain protein</fullName>
    </submittedName>
</protein>
<dbReference type="AlphaFoldDB" id="A0A1S8WMH0"/>
<dbReference type="GO" id="GO:0055088">
    <property type="term" value="P:lipid homeostasis"/>
    <property type="evidence" value="ECO:0007669"/>
    <property type="project" value="TreeGrafter"/>
</dbReference>
<dbReference type="PANTHER" id="PTHR10909:SF382">
    <property type="entry name" value="ACYL-COENZYME A OXIDASE"/>
    <property type="match status" value="1"/>
</dbReference>
<dbReference type="GO" id="GO:0003997">
    <property type="term" value="F:acyl-CoA oxidase activity"/>
    <property type="evidence" value="ECO:0007669"/>
    <property type="project" value="InterPro"/>
</dbReference>
<dbReference type="InterPro" id="IPR006091">
    <property type="entry name" value="Acyl-CoA_Oxase/DH_mid-dom"/>
</dbReference>
<dbReference type="Proteomes" id="UP000243686">
    <property type="component" value="Unassembled WGS sequence"/>
</dbReference>
<dbReference type="InterPro" id="IPR012258">
    <property type="entry name" value="Acyl-CoA_oxidase"/>
</dbReference>
<dbReference type="Gene3D" id="2.40.110.10">
    <property type="entry name" value="Butyryl-CoA Dehydrogenase, subunit A, domain 2"/>
    <property type="match status" value="1"/>
</dbReference>
<dbReference type="EMBL" id="KV903000">
    <property type="protein sequence ID" value="OON15690.1"/>
    <property type="molecule type" value="Genomic_DNA"/>
</dbReference>
<reference evidence="5 6" key="1">
    <citation type="submission" date="2015-03" db="EMBL/GenBank/DDBJ databases">
        <title>Draft genome of the nematode, Opisthorchis viverrini.</title>
        <authorList>
            <person name="Mitreva M."/>
        </authorList>
    </citation>
    <scope>NUCLEOTIDE SEQUENCE [LARGE SCALE GENOMIC DNA]</scope>
    <source>
        <strain evidence="5">Khon Kaen</strain>
    </source>
</reference>
<comment type="cofactor">
    <cofactor evidence="1">
        <name>FAD</name>
        <dbReference type="ChEBI" id="CHEBI:57692"/>
    </cofactor>
</comment>
<dbReference type="GO" id="GO:0005504">
    <property type="term" value="F:fatty acid binding"/>
    <property type="evidence" value="ECO:0007669"/>
    <property type="project" value="TreeGrafter"/>
</dbReference>
<dbReference type="GO" id="GO:0005777">
    <property type="term" value="C:peroxisome"/>
    <property type="evidence" value="ECO:0007669"/>
    <property type="project" value="InterPro"/>
</dbReference>
<dbReference type="InterPro" id="IPR046373">
    <property type="entry name" value="Acyl-CoA_Oxase/DH_mid-dom_sf"/>
</dbReference>
<sequence>MHDFKVAKWTKHKGDNREDVGCFGLTELGFGNNATMMETLAEYDLNSDEFVVNTPTVEASKYWITNGALHAHHCILFARLLLGGQDQGVHAFLVPIRDQNLQSARKRIPGQPSENFLTHTVFTAPHRAGRVPSDAKSDSAKMLVGCQPKHDLCVYGKPGDSQNLTKTAF</sequence>
<keyword evidence="2" id="KW-0285">Flavoprotein</keyword>
<dbReference type="Pfam" id="PF02770">
    <property type="entry name" value="Acyl-CoA_dh_M"/>
    <property type="match status" value="1"/>
</dbReference>
<keyword evidence="3" id="KW-0274">FAD</keyword>
<dbReference type="PANTHER" id="PTHR10909">
    <property type="entry name" value="ELECTRON TRANSPORT OXIDOREDUCTASE"/>
    <property type="match status" value="1"/>
</dbReference>
<evidence type="ECO:0000256" key="2">
    <source>
        <dbReference type="ARBA" id="ARBA00022630"/>
    </source>
</evidence>
<evidence type="ECO:0000256" key="3">
    <source>
        <dbReference type="ARBA" id="ARBA00022827"/>
    </source>
</evidence>
<dbReference type="GO" id="GO:0071949">
    <property type="term" value="F:FAD binding"/>
    <property type="evidence" value="ECO:0007669"/>
    <property type="project" value="InterPro"/>
</dbReference>
<evidence type="ECO:0000256" key="1">
    <source>
        <dbReference type="ARBA" id="ARBA00001974"/>
    </source>
</evidence>
<keyword evidence="6" id="KW-1185">Reference proteome</keyword>
<dbReference type="SUPFAM" id="SSF56645">
    <property type="entry name" value="Acyl-CoA dehydrogenase NM domain-like"/>
    <property type="match status" value="1"/>
</dbReference>
<evidence type="ECO:0000259" key="4">
    <source>
        <dbReference type="Pfam" id="PF02770"/>
    </source>
</evidence>
<evidence type="ECO:0000313" key="5">
    <source>
        <dbReference type="EMBL" id="OON15690.1"/>
    </source>
</evidence>
<feature type="domain" description="Acyl-CoA oxidase/dehydrogenase middle" evidence="4">
    <location>
        <begin position="22"/>
        <end position="106"/>
    </location>
</feature>
<dbReference type="InterPro" id="IPR009100">
    <property type="entry name" value="AcylCoA_DH/oxidase_NM_dom_sf"/>
</dbReference>